<dbReference type="Proteomes" id="UP000327157">
    <property type="component" value="Chromosome 9"/>
</dbReference>
<evidence type="ECO:0000256" key="4">
    <source>
        <dbReference type="ARBA" id="ARBA00022840"/>
    </source>
</evidence>
<evidence type="ECO:0000256" key="1">
    <source>
        <dbReference type="ARBA" id="ARBA00022741"/>
    </source>
</evidence>
<accession>A0A5N5GCZ5</accession>
<organism evidence="10 11">
    <name type="scientific">Pyrus ussuriensis x Pyrus communis</name>
    <dbReference type="NCBI Taxonomy" id="2448454"/>
    <lineage>
        <taxon>Eukaryota</taxon>
        <taxon>Viridiplantae</taxon>
        <taxon>Streptophyta</taxon>
        <taxon>Embryophyta</taxon>
        <taxon>Tracheophyta</taxon>
        <taxon>Spermatophyta</taxon>
        <taxon>Magnoliopsida</taxon>
        <taxon>eudicotyledons</taxon>
        <taxon>Gunneridae</taxon>
        <taxon>Pentapetalae</taxon>
        <taxon>rosids</taxon>
        <taxon>fabids</taxon>
        <taxon>Rosales</taxon>
        <taxon>Rosaceae</taxon>
        <taxon>Amygdaloideae</taxon>
        <taxon>Maleae</taxon>
        <taxon>Pyrus</taxon>
    </lineage>
</organism>
<comment type="similarity">
    <text evidence="6">Belongs to the DEAD box helicase family.</text>
</comment>
<reference evidence="10 11" key="1">
    <citation type="submission" date="2019-09" db="EMBL/GenBank/DDBJ databases">
        <authorList>
            <person name="Ou C."/>
        </authorList>
    </citation>
    <scope>NUCLEOTIDE SEQUENCE [LARGE SCALE GENOMIC DNA]</scope>
    <source>
        <strain evidence="10">S2</strain>
        <tissue evidence="10">Leaf</tissue>
    </source>
</reference>
<dbReference type="GO" id="GO:0005524">
    <property type="term" value="F:ATP binding"/>
    <property type="evidence" value="ECO:0007669"/>
    <property type="project" value="UniProtKB-UniRule"/>
</dbReference>
<dbReference type="GO" id="GO:0016787">
    <property type="term" value="F:hydrolase activity"/>
    <property type="evidence" value="ECO:0007669"/>
    <property type="project" value="UniProtKB-KW"/>
</dbReference>
<dbReference type="InterPro" id="IPR011545">
    <property type="entry name" value="DEAD/DEAH_box_helicase_dom"/>
</dbReference>
<reference evidence="11" key="2">
    <citation type="submission" date="2019-10" db="EMBL/GenBank/DDBJ databases">
        <title>A de novo genome assembly of a pear dwarfing rootstock.</title>
        <authorList>
            <person name="Wang F."/>
            <person name="Wang J."/>
            <person name="Li S."/>
            <person name="Zhang Y."/>
            <person name="Fang M."/>
            <person name="Ma L."/>
            <person name="Zhao Y."/>
            <person name="Jiang S."/>
        </authorList>
    </citation>
    <scope>NUCLEOTIDE SEQUENCE [LARGE SCALE GENOMIC DNA]</scope>
</reference>
<dbReference type="PROSITE" id="PS00039">
    <property type="entry name" value="DEAD_ATP_HELICASE"/>
    <property type="match status" value="1"/>
</dbReference>
<dbReference type="GO" id="GO:0003743">
    <property type="term" value="F:translation initiation factor activity"/>
    <property type="evidence" value="ECO:0007669"/>
    <property type="project" value="UniProtKB-KW"/>
</dbReference>
<dbReference type="PANTHER" id="PTHR24031">
    <property type="entry name" value="RNA HELICASE"/>
    <property type="match status" value="1"/>
</dbReference>
<feature type="domain" description="Helicase C-terminal" evidence="9">
    <location>
        <begin position="243"/>
        <end position="392"/>
    </location>
</feature>
<dbReference type="InterPro" id="IPR014001">
    <property type="entry name" value="Helicase_ATP-bd"/>
</dbReference>
<dbReference type="PROSITE" id="PS51192">
    <property type="entry name" value="HELICASE_ATP_BIND_1"/>
    <property type="match status" value="1"/>
</dbReference>
<sequence>MEGRDRRMLMAFFTGLGSRRVTCGHGSARVDICGAWRHEALGVAAISRCTDTPTDMADLGPEEQEVSYGEVDDNFFTPYDEVHENFDYMGLQENLLKGIYAYKRGIVPFCRFLDVIERAHPGTGKTAACCTGILQRLDYGLNQCQALVLTPRNDVALQTEKLMRALGKYLGMRVLPCVGGASVREDKQILQAGVHVVVGTPGSVFDTFHWDQALCRDHIKIFVLDEADELLTGGLKTRWKLEKISELYDSSITQTVIFVNTTDGVEWLADKMRHRNHAVSAIHADMDWDTCDAIVCEFHAGSCCVLITDDVMVDCIDAQHQQQQQESVTVVNYDLPDDLEDYVHRLGPSLGFRRKGHVICFVAREEERKLHDIQRFYNVDIKELLKLYPRFI</sequence>
<dbReference type="InterPro" id="IPR001650">
    <property type="entry name" value="Helicase_C-like"/>
</dbReference>
<evidence type="ECO:0000256" key="5">
    <source>
        <dbReference type="ARBA" id="ARBA00022884"/>
    </source>
</evidence>
<dbReference type="EMBL" id="SMOL01000458">
    <property type="protein sequence ID" value="KAB2613023.1"/>
    <property type="molecule type" value="Genomic_DNA"/>
</dbReference>
<keyword evidence="3 6" id="KW-0347">Helicase</keyword>
<evidence type="ECO:0000256" key="6">
    <source>
        <dbReference type="RuleBase" id="RU000492"/>
    </source>
</evidence>
<dbReference type="GO" id="GO:0003724">
    <property type="term" value="F:RNA helicase activity"/>
    <property type="evidence" value="ECO:0007669"/>
    <property type="project" value="UniProtKB-EC"/>
</dbReference>
<dbReference type="EC" id="3.6.4.13" evidence="7"/>
<evidence type="ECO:0000313" key="11">
    <source>
        <dbReference type="Proteomes" id="UP000327157"/>
    </source>
</evidence>
<gene>
    <name evidence="10" type="ORF">D8674_035339</name>
</gene>
<dbReference type="OrthoDB" id="10265785at2759"/>
<protein>
    <recommendedName>
        <fullName evidence="7">ATP-dependent RNA helicase</fullName>
        <ecNumber evidence="7">3.6.4.13</ecNumber>
    </recommendedName>
</protein>
<comment type="catalytic activity">
    <reaction evidence="7">
        <text>ATP + H2O = ADP + phosphate + H(+)</text>
        <dbReference type="Rhea" id="RHEA:13065"/>
        <dbReference type="ChEBI" id="CHEBI:15377"/>
        <dbReference type="ChEBI" id="CHEBI:15378"/>
        <dbReference type="ChEBI" id="CHEBI:30616"/>
        <dbReference type="ChEBI" id="CHEBI:43474"/>
        <dbReference type="ChEBI" id="CHEBI:456216"/>
        <dbReference type="EC" id="3.6.4.13"/>
    </reaction>
</comment>
<comment type="function">
    <text evidence="7">RNA helicase.</text>
</comment>
<comment type="domain">
    <text evidence="7">The Q motif is unique to and characteristic of the DEAD box family of RNA helicases and controls ATP binding and hydrolysis.</text>
</comment>
<dbReference type="InterPro" id="IPR027417">
    <property type="entry name" value="P-loop_NTPase"/>
</dbReference>
<evidence type="ECO:0000259" key="9">
    <source>
        <dbReference type="PROSITE" id="PS51194"/>
    </source>
</evidence>
<dbReference type="GO" id="GO:0003723">
    <property type="term" value="F:RNA binding"/>
    <property type="evidence" value="ECO:0007669"/>
    <property type="project" value="UniProtKB-UniRule"/>
</dbReference>
<keyword evidence="10" id="KW-0396">Initiation factor</keyword>
<evidence type="ECO:0000256" key="3">
    <source>
        <dbReference type="ARBA" id="ARBA00022806"/>
    </source>
</evidence>
<proteinExistence type="inferred from homology"/>
<evidence type="ECO:0000256" key="7">
    <source>
        <dbReference type="RuleBase" id="RU365068"/>
    </source>
</evidence>
<evidence type="ECO:0000313" key="10">
    <source>
        <dbReference type="EMBL" id="KAB2613023.1"/>
    </source>
</evidence>
<keyword evidence="11" id="KW-1185">Reference proteome</keyword>
<feature type="domain" description="Helicase ATP-binding" evidence="8">
    <location>
        <begin position="106"/>
        <end position="258"/>
    </location>
</feature>
<dbReference type="SUPFAM" id="SSF52540">
    <property type="entry name" value="P-loop containing nucleoside triphosphate hydrolases"/>
    <property type="match status" value="1"/>
</dbReference>
<dbReference type="InterPro" id="IPR000629">
    <property type="entry name" value="RNA-helicase_DEAD-box_CS"/>
</dbReference>
<keyword evidence="10" id="KW-0648">Protein biosynthesis</keyword>
<comment type="caution">
    <text evidence="10">The sequence shown here is derived from an EMBL/GenBank/DDBJ whole genome shotgun (WGS) entry which is preliminary data.</text>
</comment>
<reference evidence="10 11" key="3">
    <citation type="submission" date="2019-11" db="EMBL/GenBank/DDBJ databases">
        <title>A de novo genome assembly of a pear dwarfing rootstock.</title>
        <authorList>
            <person name="Wang F."/>
            <person name="Wang J."/>
            <person name="Li S."/>
            <person name="Zhang Y."/>
            <person name="Fang M."/>
            <person name="Ma L."/>
            <person name="Zhao Y."/>
            <person name="Jiang S."/>
        </authorList>
    </citation>
    <scope>NUCLEOTIDE SEQUENCE [LARGE SCALE GENOMIC DNA]</scope>
    <source>
        <strain evidence="10">S2</strain>
        <tissue evidence="10">Leaf</tissue>
    </source>
</reference>
<dbReference type="Pfam" id="PF00270">
    <property type="entry name" value="DEAD"/>
    <property type="match status" value="1"/>
</dbReference>
<evidence type="ECO:0000259" key="8">
    <source>
        <dbReference type="PROSITE" id="PS51192"/>
    </source>
</evidence>
<dbReference type="AlphaFoldDB" id="A0A5N5GCZ5"/>
<dbReference type="PROSITE" id="PS51194">
    <property type="entry name" value="HELICASE_CTER"/>
    <property type="match status" value="1"/>
</dbReference>
<keyword evidence="1 6" id="KW-0547">Nucleotide-binding</keyword>
<keyword evidence="2 6" id="KW-0378">Hydrolase</keyword>
<keyword evidence="5 7" id="KW-0694">RNA-binding</keyword>
<dbReference type="Gene3D" id="3.40.50.300">
    <property type="entry name" value="P-loop containing nucleotide triphosphate hydrolases"/>
    <property type="match status" value="1"/>
</dbReference>
<name>A0A5N5GCZ5_9ROSA</name>
<dbReference type="SMART" id="SM00487">
    <property type="entry name" value="DEXDc"/>
    <property type="match status" value="1"/>
</dbReference>
<keyword evidence="4 6" id="KW-0067">ATP-binding</keyword>
<evidence type="ECO:0000256" key="2">
    <source>
        <dbReference type="ARBA" id="ARBA00022801"/>
    </source>
</evidence>